<organism evidence="1 2">
    <name type="scientific">Candolleomyces aberdarensis</name>
    <dbReference type="NCBI Taxonomy" id="2316362"/>
    <lineage>
        <taxon>Eukaryota</taxon>
        <taxon>Fungi</taxon>
        <taxon>Dikarya</taxon>
        <taxon>Basidiomycota</taxon>
        <taxon>Agaricomycotina</taxon>
        <taxon>Agaricomycetes</taxon>
        <taxon>Agaricomycetidae</taxon>
        <taxon>Agaricales</taxon>
        <taxon>Agaricineae</taxon>
        <taxon>Psathyrellaceae</taxon>
        <taxon>Candolleomyces</taxon>
    </lineage>
</organism>
<dbReference type="STRING" id="2316362.A0A4Q2D3P5"/>
<dbReference type="OrthoDB" id="3267098at2759"/>
<comment type="caution">
    <text evidence="1">The sequence shown here is derived from an EMBL/GenBank/DDBJ whole genome shotgun (WGS) entry which is preliminary data.</text>
</comment>
<dbReference type="EMBL" id="SDEE01000866">
    <property type="protein sequence ID" value="RXW13639.1"/>
    <property type="molecule type" value="Genomic_DNA"/>
</dbReference>
<evidence type="ECO:0000313" key="2">
    <source>
        <dbReference type="Proteomes" id="UP000290288"/>
    </source>
</evidence>
<accession>A0A4Q2D3P5</accession>
<name>A0A4Q2D3P5_9AGAR</name>
<evidence type="ECO:0000313" key="1">
    <source>
        <dbReference type="EMBL" id="RXW13639.1"/>
    </source>
</evidence>
<dbReference type="Proteomes" id="UP000290288">
    <property type="component" value="Unassembled WGS sequence"/>
</dbReference>
<dbReference type="AlphaFoldDB" id="A0A4Q2D3P5"/>
<keyword evidence="2" id="KW-1185">Reference proteome</keyword>
<reference evidence="1 2" key="1">
    <citation type="submission" date="2019-01" db="EMBL/GenBank/DDBJ databases">
        <title>Draft genome sequence of Psathyrella aberdarensis IHI B618.</title>
        <authorList>
            <person name="Buettner E."/>
            <person name="Kellner H."/>
        </authorList>
    </citation>
    <scope>NUCLEOTIDE SEQUENCE [LARGE SCALE GENOMIC DNA]</scope>
    <source>
        <strain evidence="1 2">IHI B618</strain>
    </source>
</reference>
<gene>
    <name evidence="1" type="ORF">EST38_g12218</name>
</gene>
<protein>
    <submittedName>
        <fullName evidence="1">Uncharacterized protein</fullName>
    </submittedName>
</protein>
<proteinExistence type="predicted"/>
<sequence>MDPADILRGVHLIPQFSFGTVDTILPKSRLVTPQKPEWKVYYINRFVDRDMFMRYQYGMSVGHVYMHALFPFPKLPSIPLDFDHCLQESSPQVDRGSERAQASSSNITITGQLSDSIISPQSSMDPPSSTTLEYVCPLGEAETSHDDDIRQEDMVENTDHDYLDDMDDREILVHEEMYGELWYSCTISCINLTKVGRNWHLTPLFTVMRRSTNLRYRTVSLRPTLECFVLGLRIQATGS</sequence>